<organism evidence="2 3">
    <name type="scientific">Catalinimonas alkaloidigena</name>
    <dbReference type="NCBI Taxonomy" id="1075417"/>
    <lineage>
        <taxon>Bacteria</taxon>
        <taxon>Pseudomonadati</taxon>
        <taxon>Bacteroidota</taxon>
        <taxon>Cytophagia</taxon>
        <taxon>Cytophagales</taxon>
        <taxon>Catalimonadaceae</taxon>
        <taxon>Catalinimonas</taxon>
    </lineage>
</organism>
<dbReference type="PANTHER" id="PTHR42754">
    <property type="entry name" value="ENDOGLUCANASE"/>
    <property type="match status" value="1"/>
</dbReference>
<dbReference type="STRING" id="1075417.SAMN05421823_101388"/>
<feature type="chain" id="PRO_5011478411" description="PQQ-like domain-containing protein" evidence="1">
    <location>
        <begin position="24"/>
        <end position="501"/>
    </location>
</feature>
<keyword evidence="3" id="KW-1185">Reference proteome</keyword>
<name>A0A1G8XJI9_9BACT</name>
<dbReference type="InterPro" id="IPR011047">
    <property type="entry name" value="Quinoprotein_ADH-like_sf"/>
</dbReference>
<dbReference type="AlphaFoldDB" id="A0A1G8XJI9"/>
<evidence type="ECO:0000313" key="3">
    <source>
        <dbReference type="Proteomes" id="UP000198510"/>
    </source>
</evidence>
<reference evidence="2 3" key="1">
    <citation type="submission" date="2016-10" db="EMBL/GenBank/DDBJ databases">
        <authorList>
            <person name="de Groot N.N."/>
        </authorList>
    </citation>
    <scope>NUCLEOTIDE SEQUENCE [LARGE SCALE GENOMIC DNA]</scope>
    <source>
        <strain evidence="2 3">DSM 25186</strain>
    </source>
</reference>
<evidence type="ECO:0000313" key="2">
    <source>
        <dbReference type="EMBL" id="SDJ90731.1"/>
    </source>
</evidence>
<evidence type="ECO:0000256" key="1">
    <source>
        <dbReference type="SAM" id="SignalP"/>
    </source>
</evidence>
<dbReference type="PANTHER" id="PTHR42754:SF1">
    <property type="entry name" value="LIPOPROTEIN"/>
    <property type="match status" value="1"/>
</dbReference>
<dbReference type="SUPFAM" id="SSF50993">
    <property type="entry name" value="Peptidase/esterase 'gauge' domain"/>
    <property type="match status" value="1"/>
</dbReference>
<dbReference type="Proteomes" id="UP000198510">
    <property type="component" value="Unassembled WGS sequence"/>
</dbReference>
<dbReference type="SUPFAM" id="SSF50998">
    <property type="entry name" value="Quinoprotein alcohol dehydrogenase-like"/>
    <property type="match status" value="1"/>
</dbReference>
<dbReference type="RefSeq" id="WP_143017063.1">
    <property type="nucleotide sequence ID" value="NZ_FNFO01000001.1"/>
</dbReference>
<proteinExistence type="predicted"/>
<keyword evidence="1" id="KW-0732">Signal</keyword>
<sequence>MKKLYLLALLALLLGGAAERAVAQPDYCQDLDFQFGTTQTERLQDAIRTRDGGLLLVGYRSVVNIGRFDLDYWIVKLDKHNNLEWQRLIGSMNDDYVQTVTEDTLNDGGFVVAGYTTALKASGNISMPSTDPYRNGITDIWMAKISFDGKELLWERRLGGYFKESVSSITLTKNGTYLMSGRTNSLPETGDLGRDKQFGGYDLWLVEINKNGVVMRDKRIGTPHHDKVEKIICTTDGGYLLAGHSTMMSLEESKQEGNLIQDDTDSEESLQERNAFVVQLDGQLNERWRFVSENPANEAIYSVTPTREGGYLVAGYIQNSVFMVQPQNAVSQFSKDIWLAKLNAGGELIWEKRFGGNSDEIAYNVVSSDDGNFLIGGISNSLSMQGAKDGANLGNYDYWLLSVDERGTKKWDATYGGTGEDRLIRILPQDNGILLAGWSNSVADGTKMTKGNGGNHFWLTSLSRDEVGTVECTISQNILSQDNTLEPVMTEENIAQSASGL</sequence>
<protein>
    <recommendedName>
        <fullName evidence="4">PQQ-like domain-containing protein</fullName>
    </recommendedName>
</protein>
<gene>
    <name evidence="2" type="ORF">SAMN05421823_101388</name>
</gene>
<evidence type="ECO:0008006" key="4">
    <source>
        <dbReference type="Google" id="ProtNLM"/>
    </source>
</evidence>
<dbReference type="EMBL" id="FNFO01000001">
    <property type="protein sequence ID" value="SDJ90731.1"/>
    <property type="molecule type" value="Genomic_DNA"/>
</dbReference>
<feature type="signal peptide" evidence="1">
    <location>
        <begin position="1"/>
        <end position="23"/>
    </location>
</feature>
<dbReference type="OrthoDB" id="9811934at2"/>
<accession>A0A1G8XJI9</accession>